<dbReference type="AlphaFoldDB" id="A0AAV7NSX2"/>
<evidence type="ECO:0000256" key="1">
    <source>
        <dbReference type="SAM" id="MobiDB-lite"/>
    </source>
</evidence>
<feature type="region of interest" description="Disordered" evidence="1">
    <location>
        <begin position="58"/>
        <end position="163"/>
    </location>
</feature>
<sequence length="163" mass="17547">MLKAALPAAPDNPQIHDMPSEWSSGNQENLKQGSEAQNPTRSVLARVHLRACDGLLLQRADPLCREETTTTSSDPEEHAATTNPSALLGVEGQEQSVRAFRRCKRENPGMYGSDGEAGGEKETRSATGGDRGEGDLVATYYQPEDLHDESEVREAPSTSSGHS</sequence>
<feature type="compositionally biased region" description="Polar residues" evidence="1">
    <location>
        <begin position="21"/>
        <end position="41"/>
    </location>
</feature>
<comment type="caution">
    <text evidence="2">The sequence shown here is derived from an EMBL/GenBank/DDBJ whole genome shotgun (WGS) entry which is preliminary data.</text>
</comment>
<feature type="compositionally biased region" description="Basic and acidic residues" evidence="1">
    <location>
        <begin position="118"/>
        <end position="134"/>
    </location>
</feature>
<evidence type="ECO:0000313" key="3">
    <source>
        <dbReference type="Proteomes" id="UP001066276"/>
    </source>
</evidence>
<gene>
    <name evidence="2" type="ORF">NDU88_005978</name>
</gene>
<proteinExistence type="predicted"/>
<reference evidence="2" key="1">
    <citation type="journal article" date="2022" name="bioRxiv">
        <title>Sequencing and chromosome-scale assembly of the giantPleurodeles waltlgenome.</title>
        <authorList>
            <person name="Brown T."/>
            <person name="Elewa A."/>
            <person name="Iarovenko S."/>
            <person name="Subramanian E."/>
            <person name="Araus A.J."/>
            <person name="Petzold A."/>
            <person name="Susuki M."/>
            <person name="Suzuki K.-i.T."/>
            <person name="Hayashi T."/>
            <person name="Toyoda A."/>
            <person name="Oliveira C."/>
            <person name="Osipova E."/>
            <person name="Leigh N.D."/>
            <person name="Simon A."/>
            <person name="Yun M.H."/>
        </authorList>
    </citation>
    <scope>NUCLEOTIDE SEQUENCE</scope>
    <source>
        <strain evidence="2">20211129_DDA</strain>
        <tissue evidence="2">Liver</tissue>
    </source>
</reference>
<feature type="region of interest" description="Disordered" evidence="1">
    <location>
        <begin position="1"/>
        <end position="42"/>
    </location>
</feature>
<protein>
    <submittedName>
        <fullName evidence="2">Uncharacterized protein</fullName>
    </submittedName>
</protein>
<keyword evidence="3" id="KW-1185">Reference proteome</keyword>
<evidence type="ECO:0000313" key="2">
    <source>
        <dbReference type="EMBL" id="KAJ1117782.1"/>
    </source>
</evidence>
<organism evidence="2 3">
    <name type="scientific">Pleurodeles waltl</name>
    <name type="common">Iberian ribbed newt</name>
    <dbReference type="NCBI Taxonomy" id="8319"/>
    <lineage>
        <taxon>Eukaryota</taxon>
        <taxon>Metazoa</taxon>
        <taxon>Chordata</taxon>
        <taxon>Craniata</taxon>
        <taxon>Vertebrata</taxon>
        <taxon>Euteleostomi</taxon>
        <taxon>Amphibia</taxon>
        <taxon>Batrachia</taxon>
        <taxon>Caudata</taxon>
        <taxon>Salamandroidea</taxon>
        <taxon>Salamandridae</taxon>
        <taxon>Pleurodelinae</taxon>
        <taxon>Pleurodeles</taxon>
    </lineage>
</organism>
<name>A0AAV7NSX2_PLEWA</name>
<dbReference type="EMBL" id="JANPWB010000012">
    <property type="protein sequence ID" value="KAJ1117782.1"/>
    <property type="molecule type" value="Genomic_DNA"/>
</dbReference>
<accession>A0AAV7NSX2</accession>
<dbReference type="Proteomes" id="UP001066276">
    <property type="component" value="Chromosome 8"/>
</dbReference>